<feature type="region of interest" description="Disordered" evidence="2">
    <location>
        <begin position="918"/>
        <end position="1178"/>
    </location>
</feature>
<evidence type="ECO:0000313" key="4">
    <source>
        <dbReference type="Proteomes" id="UP000053411"/>
    </source>
</evidence>
<organism evidence="3 4">
    <name type="scientific">Fonsecaea multimorphosa CBS 102226</name>
    <dbReference type="NCBI Taxonomy" id="1442371"/>
    <lineage>
        <taxon>Eukaryota</taxon>
        <taxon>Fungi</taxon>
        <taxon>Dikarya</taxon>
        <taxon>Ascomycota</taxon>
        <taxon>Pezizomycotina</taxon>
        <taxon>Eurotiomycetes</taxon>
        <taxon>Chaetothyriomycetidae</taxon>
        <taxon>Chaetothyriales</taxon>
        <taxon>Herpotrichiellaceae</taxon>
        <taxon>Fonsecaea</taxon>
    </lineage>
</organism>
<dbReference type="InterPro" id="IPR039786">
    <property type="entry name" value="EFR3"/>
</dbReference>
<dbReference type="OrthoDB" id="19232at2759"/>
<dbReference type="PANTHER" id="PTHR47766">
    <property type="entry name" value="PROTEIN EFR3"/>
    <property type="match status" value="1"/>
</dbReference>
<dbReference type="EMBL" id="KN848067">
    <property type="protein sequence ID" value="KIY00119.1"/>
    <property type="molecule type" value="Genomic_DNA"/>
</dbReference>
<dbReference type="GO" id="GO:0072659">
    <property type="term" value="P:protein localization to plasma membrane"/>
    <property type="evidence" value="ECO:0007669"/>
    <property type="project" value="InterPro"/>
</dbReference>
<feature type="region of interest" description="Disordered" evidence="2">
    <location>
        <begin position="621"/>
        <end position="652"/>
    </location>
</feature>
<dbReference type="AlphaFoldDB" id="A0A0D2KTL9"/>
<feature type="compositionally biased region" description="Basic and acidic residues" evidence="2">
    <location>
        <begin position="1066"/>
        <end position="1075"/>
    </location>
</feature>
<keyword evidence="4" id="KW-1185">Reference proteome</keyword>
<feature type="region of interest" description="Disordered" evidence="2">
    <location>
        <begin position="1194"/>
        <end position="1214"/>
    </location>
</feature>
<dbReference type="Proteomes" id="UP000053411">
    <property type="component" value="Unassembled WGS sequence"/>
</dbReference>
<dbReference type="GO" id="GO:0005886">
    <property type="term" value="C:plasma membrane"/>
    <property type="evidence" value="ECO:0007669"/>
    <property type="project" value="TreeGrafter"/>
</dbReference>
<accession>A0A0D2KTL9</accession>
<dbReference type="VEuPathDB" id="FungiDB:Z520_03804"/>
<evidence type="ECO:0000313" key="3">
    <source>
        <dbReference type="EMBL" id="KIY00119.1"/>
    </source>
</evidence>
<evidence type="ECO:0000256" key="2">
    <source>
        <dbReference type="SAM" id="MobiDB-lite"/>
    </source>
</evidence>
<comment type="similarity">
    <text evidence="1">Belongs to the EFR3 family.</text>
</comment>
<dbReference type="InterPro" id="IPR016024">
    <property type="entry name" value="ARM-type_fold"/>
</dbReference>
<feature type="compositionally biased region" description="Low complexity" evidence="2">
    <location>
        <begin position="968"/>
        <end position="981"/>
    </location>
</feature>
<dbReference type="RefSeq" id="XP_016634241.1">
    <property type="nucleotide sequence ID" value="XM_016774314.1"/>
</dbReference>
<reference evidence="3 4" key="1">
    <citation type="submission" date="2015-01" db="EMBL/GenBank/DDBJ databases">
        <title>The Genome Sequence of Fonsecaea multimorphosa CBS 102226.</title>
        <authorList>
            <consortium name="The Broad Institute Genomics Platform"/>
            <person name="Cuomo C."/>
            <person name="de Hoog S."/>
            <person name="Gorbushina A."/>
            <person name="Stielow B."/>
            <person name="Teixiera M."/>
            <person name="Abouelleil A."/>
            <person name="Chapman S.B."/>
            <person name="Priest M."/>
            <person name="Young S.K."/>
            <person name="Wortman J."/>
            <person name="Nusbaum C."/>
            <person name="Birren B."/>
        </authorList>
    </citation>
    <scope>NUCLEOTIDE SEQUENCE [LARGE SCALE GENOMIC DNA]</scope>
    <source>
        <strain evidence="3 4">CBS 102226</strain>
    </source>
</reference>
<proteinExistence type="inferred from homology"/>
<gene>
    <name evidence="3" type="ORF">Z520_03804</name>
</gene>
<dbReference type="SUPFAM" id="SSF48371">
    <property type="entry name" value="ARM repeat"/>
    <property type="match status" value="1"/>
</dbReference>
<feature type="compositionally biased region" description="Low complexity" evidence="2">
    <location>
        <begin position="1007"/>
        <end position="1019"/>
    </location>
</feature>
<dbReference type="PANTHER" id="PTHR47766:SF1">
    <property type="entry name" value="PROTEIN EFR3"/>
    <property type="match status" value="1"/>
</dbReference>
<protein>
    <recommendedName>
        <fullName evidence="5">Protein EFR3</fullName>
    </recommendedName>
</protein>
<evidence type="ECO:0000256" key="1">
    <source>
        <dbReference type="ARBA" id="ARBA00010216"/>
    </source>
</evidence>
<dbReference type="InterPro" id="IPR049150">
    <property type="entry name" value="EFR3_HEAT-like_rpt"/>
</dbReference>
<dbReference type="GeneID" id="27709550"/>
<evidence type="ECO:0008006" key="5">
    <source>
        <dbReference type="Google" id="ProtNLM"/>
    </source>
</evidence>
<sequence length="1214" mass="132314">MSSLLNPIHSAKQKCRPKHQVLVLKCYPKYQKNVQEVKPMSSELSYLLYYASTRRNKLQKVGAFLEKKNAGDVWKGRLGNVQVTLQILAAIIEKAPRDLSLYSKSVLTILDSVLRSKDVNMVEDSIPTFEAYCKYVDVASLTADQQRAQQYISLVQHYAGFALKTKPSDKKHGDPIPLSLRWREIGLRAIRALVASDALAVDSSRQLNLVMPVILENMSLEEENILATLQQRAKTSERMDDESARRRRMSIATVTTVDTFDGDPAAAVETTAGADKVAEEEVRALALRCLKQIFSVGIGSTRGQTRLATALTLKYIASKNPPKVTPETSRAGNWATSLFEAIARWTPVQDRFIIVVTAMETLVRSPMVEGVLEKQLVLTTMIDWLLSSPVNLIGLSVMDVLLGFIQHMLVLLQLGGPNARITQSHREDTLGFYREAKEAFDPSSVLTETKMSRTPSKELTASPVRQELLERLQKCIASLSNHIYYTDQISDMLTAILARLKPSPQSEVPTSAAAINDPAAATKAIAESANIQEDANTSTFFSFATARVAACRVIREILVRANSRRTATGTPIEARARVGVQVWEGTQWLLKDEDQEVRFAYIDALLVWLKLETNKSDMLLPRDGNRKQAQSKKYQGENGVAKRAVSNASRKENKPTRSTFLALLHLSVYDSILDDVENETNLLLLYLLLTKLVERLGVNALRSGLPMILRLQETALNGEVVSISGRVNVASVVHGYLWTIADNFDFETSSAGHEINAEISRRKRFGIWLDRVRFPALSVEDIRRLRKENQQAPVYNVEAVETIKPFLSVAQVVEDIATSYDNALLTPPTSAPSSPGRVFSVPTLGFGYGYGAAPQPKASREDQLPQKVKDEMTAGWSREACIAAVEKENAASVTASRTGASSIPRQHLGLNGAARQFGSVNGKESSAGGGKESTPAVNGTTTPTYGLTGGLGSLTQIRRASAAGSPARVPTTSSRESTVRVTDLKRALSGYVVTGRRKSPLRRPVASSRRSTGSSGSSSMLSWDDADDRNPSFLDVAGSDNPTEQPLDTSPPRPQTSTSSTAKTADQGDHREATYHDQTTLPSVTADPLTDATVPPVPKIPSTLNLPGTWPRDASPARSAEASTEAPAPGVPGSPESRKVTSKTYSPSPALEKQGLRKTSRPTSRKGATPLSSSPNEKFDLGSLLAAIPIPIAEAAAGDTQKENRTGRLIRPPY</sequence>
<dbReference type="STRING" id="1442371.A0A0D2KTL9"/>
<name>A0A0D2KTL9_9EURO</name>
<dbReference type="Pfam" id="PF21072">
    <property type="entry name" value="EFR3"/>
    <property type="match status" value="1"/>
</dbReference>